<dbReference type="AlphaFoldDB" id="A0A2H3CYS3"/>
<gene>
    <name evidence="2" type="ORF">ARMGADRAFT_1037811</name>
</gene>
<keyword evidence="3" id="KW-1185">Reference proteome</keyword>
<feature type="region of interest" description="Disordered" evidence="1">
    <location>
        <begin position="292"/>
        <end position="356"/>
    </location>
</feature>
<dbReference type="EMBL" id="KZ293705">
    <property type="protein sequence ID" value="PBK83648.1"/>
    <property type="molecule type" value="Genomic_DNA"/>
</dbReference>
<evidence type="ECO:0000256" key="1">
    <source>
        <dbReference type="SAM" id="MobiDB-lite"/>
    </source>
</evidence>
<organism evidence="2 3">
    <name type="scientific">Armillaria gallica</name>
    <name type="common">Bulbous honey fungus</name>
    <name type="synonym">Armillaria bulbosa</name>
    <dbReference type="NCBI Taxonomy" id="47427"/>
    <lineage>
        <taxon>Eukaryota</taxon>
        <taxon>Fungi</taxon>
        <taxon>Dikarya</taxon>
        <taxon>Basidiomycota</taxon>
        <taxon>Agaricomycotina</taxon>
        <taxon>Agaricomycetes</taxon>
        <taxon>Agaricomycetidae</taxon>
        <taxon>Agaricales</taxon>
        <taxon>Marasmiineae</taxon>
        <taxon>Physalacriaceae</taxon>
        <taxon>Armillaria</taxon>
    </lineage>
</organism>
<name>A0A2H3CYS3_ARMGA</name>
<dbReference type="Proteomes" id="UP000217790">
    <property type="component" value="Unassembled WGS sequence"/>
</dbReference>
<evidence type="ECO:0000313" key="3">
    <source>
        <dbReference type="Proteomes" id="UP000217790"/>
    </source>
</evidence>
<feature type="compositionally biased region" description="Polar residues" evidence="1">
    <location>
        <begin position="301"/>
        <end position="311"/>
    </location>
</feature>
<dbReference type="OrthoDB" id="3247418at2759"/>
<feature type="compositionally biased region" description="Basic and acidic residues" evidence="1">
    <location>
        <begin position="313"/>
        <end position="356"/>
    </location>
</feature>
<dbReference type="InParanoid" id="A0A2H3CYS3"/>
<protein>
    <submittedName>
        <fullName evidence="2">Uncharacterized protein</fullName>
    </submittedName>
</protein>
<reference evidence="3" key="1">
    <citation type="journal article" date="2017" name="Nat. Ecol. Evol.">
        <title>Genome expansion and lineage-specific genetic innovations in the forest pathogenic fungi Armillaria.</title>
        <authorList>
            <person name="Sipos G."/>
            <person name="Prasanna A.N."/>
            <person name="Walter M.C."/>
            <person name="O'Connor E."/>
            <person name="Balint B."/>
            <person name="Krizsan K."/>
            <person name="Kiss B."/>
            <person name="Hess J."/>
            <person name="Varga T."/>
            <person name="Slot J."/>
            <person name="Riley R."/>
            <person name="Boka B."/>
            <person name="Rigling D."/>
            <person name="Barry K."/>
            <person name="Lee J."/>
            <person name="Mihaltcheva S."/>
            <person name="LaButti K."/>
            <person name="Lipzen A."/>
            <person name="Waldron R."/>
            <person name="Moloney N.M."/>
            <person name="Sperisen C."/>
            <person name="Kredics L."/>
            <person name="Vagvoelgyi C."/>
            <person name="Patrignani A."/>
            <person name="Fitzpatrick D."/>
            <person name="Nagy I."/>
            <person name="Doyle S."/>
            <person name="Anderson J.B."/>
            <person name="Grigoriev I.V."/>
            <person name="Gueldener U."/>
            <person name="Muensterkoetter M."/>
            <person name="Nagy L.G."/>
        </authorList>
    </citation>
    <scope>NUCLEOTIDE SEQUENCE [LARGE SCALE GENOMIC DNA]</scope>
    <source>
        <strain evidence="3">Ar21-2</strain>
    </source>
</reference>
<accession>A0A2H3CYS3</accession>
<proteinExistence type="predicted"/>
<sequence length="356" mass="40887">MANLRLLQSKGSLLEVLKRCKGAFDRLISTSKAQDMAVINAGIQIPDSGSTTACLVWPPEDIVDAFNNSQYFEGLPSKVRKLSYVKVNGLLFSVSSRHQGNSQVMLEDSKGRLQPCIIQYILQWPDGSKGVYVILCSFKPALVQSNPYSGFPIFGAKLRSQELSDNLQIVDARMLKRHFVCCDCEWEGANVAVLVPLSQVVLFDPQFNLEVDMPVDNELLNATAQVKDNDDMYIYDMDTGEQSWVRDRIQHRESLFWRQLGREDHTSSSIEPLDRLLIDFVEVLRRMPSRAAEKPLERDVCTSSLTLTENQDGVDREEKRREEKRREEKRREEKRREEKKSKNDEARERGRDNERA</sequence>
<evidence type="ECO:0000313" key="2">
    <source>
        <dbReference type="EMBL" id="PBK83648.1"/>
    </source>
</evidence>